<dbReference type="SUPFAM" id="SSF52540">
    <property type="entry name" value="P-loop containing nucleoside triphosphate hydrolases"/>
    <property type="match status" value="1"/>
</dbReference>
<comment type="caution">
    <text evidence="6">The sequence shown here is derived from an EMBL/GenBank/DDBJ whole genome shotgun (WGS) entry which is preliminary data.</text>
</comment>
<evidence type="ECO:0000259" key="5">
    <source>
        <dbReference type="PROSITE" id="PS50893"/>
    </source>
</evidence>
<evidence type="ECO:0000256" key="2">
    <source>
        <dbReference type="ARBA" id="ARBA00022448"/>
    </source>
</evidence>
<comment type="similarity">
    <text evidence="1">Belongs to the ABC transporter superfamily.</text>
</comment>
<keyword evidence="2" id="KW-0813">Transport</keyword>
<evidence type="ECO:0000313" key="6">
    <source>
        <dbReference type="EMBL" id="PNS01175.1"/>
    </source>
</evidence>
<dbReference type="PROSITE" id="PS50893">
    <property type="entry name" value="ABC_TRANSPORTER_2"/>
    <property type="match status" value="1"/>
</dbReference>
<sequence length="325" mass="36699">MKGELENNKNMKISEKISPAISIKGLTKRFGKTVAVDNVDLEINEGEIFGLIGPNGAGKSTIMKTISTLLNPSQGKVEILGKDLSKNKQNLRKVISLVSDYSVLENDLTPYENLKLFSLASNIEDSDKKINEFLHSFGLEKYKNKLTKNLSSGNKQKLNIARALLKSPKILLLDEPTNAIDVESSRFIRRYILNENIKNGTTIVITSHYLWEVEQLATSVGIIIDGKIVIKDNIENIYKRFDSIINIYELTFDEKDHEKILTYLKDLSDVLAIKPVSKEKVIIDSKDNSFTMNNFSVSIRKLRPTLEDIYSYIISTPNQPLKTNT</sequence>
<dbReference type="RefSeq" id="WP_245855439.1">
    <property type="nucleotide sequence ID" value="NZ_AZRN01000004.1"/>
</dbReference>
<dbReference type="InterPro" id="IPR050763">
    <property type="entry name" value="ABC_transporter_ATP-binding"/>
</dbReference>
<dbReference type="GO" id="GO:0016887">
    <property type="term" value="F:ATP hydrolysis activity"/>
    <property type="evidence" value="ECO:0007669"/>
    <property type="project" value="InterPro"/>
</dbReference>
<dbReference type="GO" id="GO:0005524">
    <property type="term" value="F:ATP binding"/>
    <property type="evidence" value="ECO:0007669"/>
    <property type="project" value="UniProtKB-KW"/>
</dbReference>
<dbReference type="InterPro" id="IPR003593">
    <property type="entry name" value="AAA+_ATPase"/>
</dbReference>
<keyword evidence="7" id="KW-1185">Reference proteome</keyword>
<dbReference type="PANTHER" id="PTHR42711:SF5">
    <property type="entry name" value="ABC TRANSPORTER ATP-BINDING PROTEIN NATA"/>
    <property type="match status" value="1"/>
</dbReference>
<protein>
    <submittedName>
        <fullName evidence="6">ABC transporter</fullName>
    </submittedName>
</protein>
<feature type="domain" description="ABC transporter" evidence="5">
    <location>
        <begin position="21"/>
        <end position="250"/>
    </location>
</feature>
<keyword evidence="4" id="KW-0067">ATP-binding</keyword>
<proteinExistence type="inferred from homology"/>
<dbReference type="InterPro" id="IPR027417">
    <property type="entry name" value="P-loop_NTPase"/>
</dbReference>
<evidence type="ECO:0000313" key="7">
    <source>
        <dbReference type="Proteomes" id="UP000236604"/>
    </source>
</evidence>
<accession>A0A2K1PEG3</accession>
<keyword evidence="3" id="KW-0547">Nucleotide-binding</keyword>
<dbReference type="PROSITE" id="PS00211">
    <property type="entry name" value="ABC_TRANSPORTER_1"/>
    <property type="match status" value="1"/>
</dbReference>
<evidence type="ECO:0000256" key="4">
    <source>
        <dbReference type="ARBA" id="ARBA00022840"/>
    </source>
</evidence>
<dbReference type="Proteomes" id="UP000236604">
    <property type="component" value="Unassembled WGS sequence"/>
</dbReference>
<evidence type="ECO:0000256" key="1">
    <source>
        <dbReference type="ARBA" id="ARBA00005417"/>
    </source>
</evidence>
<dbReference type="Gene3D" id="3.40.50.300">
    <property type="entry name" value="P-loop containing nucleotide triphosphate hydrolases"/>
    <property type="match status" value="1"/>
</dbReference>
<evidence type="ECO:0000256" key="3">
    <source>
        <dbReference type="ARBA" id="ARBA00022741"/>
    </source>
</evidence>
<organism evidence="6 7">
    <name type="scientific">Petrotoga mexicana DSM 14811</name>
    <dbReference type="NCBI Taxonomy" id="1122954"/>
    <lineage>
        <taxon>Bacteria</taxon>
        <taxon>Thermotogati</taxon>
        <taxon>Thermotogota</taxon>
        <taxon>Thermotogae</taxon>
        <taxon>Petrotogales</taxon>
        <taxon>Petrotogaceae</taxon>
        <taxon>Petrotoga</taxon>
    </lineage>
</organism>
<name>A0A2K1PEG3_9BACT</name>
<dbReference type="InterPro" id="IPR003439">
    <property type="entry name" value="ABC_transporter-like_ATP-bd"/>
</dbReference>
<dbReference type="CDD" id="cd03230">
    <property type="entry name" value="ABC_DR_subfamily_A"/>
    <property type="match status" value="1"/>
</dbReference>
<dbReference type="AlphaFoldDB" id="A0A2K1PEG3"/>
<dbReference type="SMART" id="SM00382">
    <property type="entry name" value="AAA"/>
    <property type="match status" value="1"/>
</dbReference>
<dbReference type="Pfam" id="PF00005">
    <property type="entry name" value="ABC_tran"/>
    <property type="match status" value="1"/>
</dbReference>
<dbReference type="InterPro" id="IPR017871">
    <property type="entry name" value="ABC_transporter-like_CS"/>
</dbReference>
<dbReference type="PANTHER" id="PTHR42711">
    <property type="entry name" value="ABC TRANSPORTER ATP-BINDING PROTEIN"/>
    <property type="match status" value="1"/>
</dbReference>
<gene>
    <name evidence="6" type="ORF">X927_01230</name>
</gene>
<dbReference type="EMBL" id="AZRN01000004">
    <property type="protein sequence ID" value="PNS01175.1"/>
    <property type="molecule type" value="Genomic_DNA"/>
</dbReference>
<reference evidence="6 7" key="1">
    <citation type="submission" date="2013-12" db="EMBL/GenBank/DDBJ databases">
        <title>Comparative genomics of Petrotoga isolates.</title>
        <authorList>
            <person name="Nesbo C.L."/>
            <person name="Charchuk R."/>
            <person name="Chow K."/>
        </authorList>
    </citation>
    <scope>NUCLEOTIDE SEQUENCE [LARGE SCALE GENOMIC DNA]</scope>
    <source>
        <strain evidence="6 7">DSM 14811</strain>
    </source>
</reference>